<comment type="caution">
    <text evidence="1">The sequence shown here is derived from an EMBL/GenBank/DDBJ whole genome shotgun (WGS) entry which is preliminary data.</text>
</comment>
<organism evidence="1 2">
    <name type="scientific">Microvirga aerilata</name>
    <dbReference type="NCBI Taxonomy" id="670292"/>
    <lineage>
        <taxon>Bacteria</taxon>
        <taxon>Pseudomonadati</taxon>
        <taxon>Pseudomonadota</taxon>
        <taxon>Alphaproteobacteria</taxon>
        <taxon>Hyphomicrobiales</taxon>
        <taxon>Methylobacteriaceae</taxon>
        <taxon>Microvirga</taxon>
    </lineage>
</organism>
<name>A0A937D1R7_9HYPH</name>
<reference evidence="1" key="1">
    <citation type="submission" date="2021-01" db="EMBL/GenBank/DDBJ databases">
        <title>Microvirga sp.</title>
        <authorList>
            <person name="Kim M.K."/>
        </authorList>
    </citation>
    <scope>NUCLEOTIDE SEQUENCE</scope>
    <source>
        <strain evidence="1">5420S-16</strain>
    </source>
</reference>
<sequence length="73" mass="8298">MAVDGGASMKSKKQKLLPSKRRRVNLLEHQLAAVEAQIARLEKDPHLGLAEQDHFFLWKRASLFGTERPPVLH</sequence>
<evidence type="ECO:0000313" key="2">
    <source>
        <dbReference type="Proteomes" id="UP000605848"/>
    </source>
</evidence>
<protein>
    <submittedName>
        <fullName evidence="1">Uncharacterized protein</fullName>
    </submittedName>
</protein>
<accession>A0A937D1R7</accession>
<dbReference type="AlphaFoldDB" id="A0A937D1R7"/>
<dbReference type="Proteomes" id="UP000605848">
    <property type="component" value="Unassembled WGS sequence"/>
</dbReference>
<keyword evidence="2" id="KW-1185">Reference proteome</keyword>
<evidence type="ECO:0000313" key="1">
    <source>
        <dbReference type="EMBL" id="MBL0404430.1"/>
    </source>
</evidence>
<proteinExistence type="predicted"/>
<dbReference type="EMBL" id="JAEQMY010000012">
    <property type="protein sequence ID" value="MBL0404430.1"/>
    <property type="molecule type" value="Genomic_DNA"/>
</dbReference>
<gene>
    <name evidence="1" type="ORF">JKG68_10660</name>
</gene>